<reference evidence="2 3" key="1">
    <citation type="submission" date="2024-10" db="EMBL/GenBank/DDBJ databases">
        <title>The Natural Products Discovery Center: Release of the First 8490 Sequenced Strains for Exploring Actinobacteria Biosynthetic Diversity.</title>
        <authorList>
            <person name="Kalkreuter E."/>
            <person name="Kautsar S.A."/>
            <person name="Yang D."/>
            <person name="Bader C.D."/>
            <person name="Teijaro C.N."/>
            <person name="Fluegel L."/>
            <person name="Davis C.M."/>
            <person name="Simpson J.R."/>
            <person name="Lauterbach L."/>
            <person name="Steele A.D."/>
            <person name="Gui C."/>
            <person name="Meng S."/>
            <person name="Li G."/>
            <person name="Viehrig K."/>
            <person name="Ye F."/>
            <person name="Su P."/>
            <person name="Kiefer A.F."/>
            <person name="Nichols A."/>
            <person name="Cepeda A.J."/>
            <person name="Yan W."/>
            <person name="Fan B."/>
            <person name="Jiang Y."/>
            <person name="Adhikari A."/>
            <person name="Zheng C.-J."/>
            <person name="Schuster L."/>
            <person name="Cowan T.M."/>
            <person name="Smanski M.J."/>
            <person name="Chevrette M.G."/>
            <person name="De Carvalho L.P.S."/>
            <person name="Shen B."/>
        </authorList>
    </citation>
    <scope>NUCLEOTIDE SEQUENCE [LARGE SCALE GENOMIC DNA]</scope>
    <source>
        <strain evidence="2 3">NPDC000087</strain>
    </source>
</reference>
<sequence length="203" mass="21898">MKAWTGVRDATRPPSVCPQTFSYPPGSPVQFQGADDCLYLDLHVPRDVGGPMPVMVFVHGGNTGGGSVDDPRPVSGGGNVIVVTVNYRLGALGFLRDRSLHDPDAGNFAPADQQAALRWLRTDIGAFGDAQPGPDRAPRQGLAAELIRRWTTFARDGRPGAGWDENRRDDALSLSSTRIAPVDVGREHRCGFWRSGPLRVDQA</sequence>
<dbReference type="EMBL" id="JBIAZU010000002">
    <property type="protein sequence ID" value="MFF5289738.1"/>
    <property type="molecule type" value="Genomic_DNA"/>
</dbReference>
<feature type="domain" description="Carboxylesterase type B" evidence="1">
    <location>
        <begin position="2"/>
        <end position="128"/>
    </location>
</feature>
<dbReference type="RefSeq" id="WP_026207039.1">
    <property type="nucleotide sequence ID" value="NZ_JBIAZU010000002.1"/>
</dbReference>
<evidence type="ECO:0000313" key="2">
    <source>
        <dbReference type="EMBL" id="MFF5289738.1"/>
    </source>
</evidence>
<dbReference type="InterPro" id="IPR029058">
    <property type="entry name" value="AB_hydrolase_fold"/>
</dbReference>
<name>A0ABW6W8U8_9ACTN</name>
<protein>
    <submittedName>
        <fullName evidence="2">Carboxylesterase family protein</fullName>
    </submittedName>
</protein>
<dbReference type="Gene3D" id="3.40.50.1820">
    <property type="entry name" value="alpha/beta hydrolase"/>
    <property type="match status" value="1"/>
</dbReference>
<gene>
    <name evidence="2" type="ORF">ACFY35_09880</name>
</gene>
<dbReference type="SUPFAM" id="SSF53474">
    <property type="entry name" value="alpha/beta-Hydrolases"/>
    <property type="match status" value="1"/>
</dbReference>
<evidence type="ECO:0000313" key="3">
    <source>
        <dbReference type="Proteomes" id="UP001602245"/>
    </source>
</evidence>
<evidence type="ECO:0000259" key="1">
    <source>
        <dbReference type="Pfam" id="PF00135"/>
    </source>
</evidence>
<dbReference type="InterPro" id="IPR002018">
    <property type="entry name" value="CarbesteraseB"/>
</dbReference>
<dbReference type="InterPro" id="IPR050309">
    <property type="entry name" value="Type-B_Carboxylest/Lipase"/>
</dbReference>
<dbReference type="Pfam" id="PF00135">
    <property type="entry name" value="COesterase"/>
    <property type="match status" value="1"/>
</dbReference>
<dbReference type="PANTHER" id="PTHR11559">
    <property type="entry name" value="CARBOXYLESTERASE"/>
    <property type="match status" value="1"/>
</dbReference>
<organism evidence="2 3">
    <name type="scientific">Paractinoplanes globisporus</name>
    <dbReference type="NCBI Taxonomy" id="113565"/>
    <lineage>
        <taxon>Bacteria</taxon>
        <taxon>Bacillati</taxon>
        <taxon>Actinomycetota</taxon>
        <taxon>Actinomycetes</taxon>
        <taxon>Micromonosporales</taxon>
        <taxon>Micromonosporaceae</taxon>
        <taxon>Paractinoplanes</taxon>
    </lineage>
</organism>
<dbReference type="Proteomes" id="UP001602245">
    <property type="component" value="Unassembled WGS sequence"/>
</dbReference>
<proteinExistence type="predicted"/>
<accession>A0ABW6W8U8</accession>
<keyword evidence="3" id="KW-1185">Reference proteome</keyword>
<comment type="caution">
    <text evidence="2">The sequence shown here is derived from an EMBL/GenBank/DDBJ whole genome shotgun (WGS) entry which is preliminary data.</text>
</comment>